<feature type="region of interest" description="Disordered" evidence="3">
    <location>
        <begin position="1"/>
        <end position="132"/>
    </location>
</feature>
<evidence type="ECO:0000256" key="1">
    <source>
        <dbReference type="ARBA" id="ARBA00022614"/>
    </source>
</evidence>
<reference evidence="5" key="1">
    <citation type="submission" date="2022-12" db="EMBL/GenBank/DDBJ databases">
        <authorList>
            <person name="Alioto T."/>
            <person name="Alioto T."/>
            <person name="Gomez Garrido J."/>
        </authorList>
    </citation>
    <scope>NUCLEOTIDE SEQUENCE</scope>
</reference>
<feature type="region of interest" description="Disordered" evidence="3">
    <location>
        <begin position="861"/>
        <end position="904"/>
    </location>
</feature>
<feature type="compositionally biased region" description="Basic and acidic residues" evidence="3">
    <location>
        <begin position="70"/>
        <end position="86"/>
    </location>
</feature>
<protein>
    <submittedName>
        <fullName evidence="5">XP_028604653.1LOW QUALITY PROTEIN: uncharacterized protein LOC114606489</fullName>
    </submittedName>
</protein>
<dbReference type="InterPro" id="IPR001611">
    <property type="entry name" value="Leu-rich_rpt"/>
</dbReference>
<keyword evidence="2" id="KW-0833">Ubl conjugation pathway</keyword>
<evidence type="ECO:0000256" key="2">
    <source>
        <dbReference type="ARBA" id="ARBA00022786"/>
    </source>
</evidence>
<evidence type="ECO:0000313" key="5">
    <source>
        <dbReference type="EMBL" id="CAI5786916.1"/>
    </source>
</evidence>
<dbReference type="PROSITE" id="PS50181">
    <property type="entry name" value="FBOX"/>
    <property type="match status" value="1"/>
</dbReference>
<feature type="domain" description="F-box" evidence="4">
    <location>
        <begin position="966"/>
        <end position="1012"/>
    </location>
</feature>
<dbReference type="SMART" id="SM00256">
    <property type="entry name" value="FBOX"/>
    <property type="match status" value="1"/>
</dbReference>
<dbReference type="InterPro" id="IPR032675">
    <property type="entry name" value="LRR_dom_sf"/>
</dbReference>
<dbReference type="InterPro" id="IPR057207">
    <property type="entry name" value="FBXL15_LRR"/>
</dbReference>
<gene>
    <name evidence="5" type="ORF">PODLI_1B028685</name>
</gene>
<proteinExistence type="predicted"/>
<dbReference type="Pfam" id="PF25372">
    <property type="entry name" value="DUF7885"/>
    <property type="match status" value="1"/>
</dbReference>
<dbReference type="InterPro" id="IPR006553">
    <property type="entry name" value="Leu-rich_rpt_Cys-con_subtyp"/>
</dbReference>
<dbReference type="GO" id="GO:0019005">
    <property type="term" value="C:SCF ubiquitin ligase complex"/>
    <property type="evidence" value="ECO:0007669"/>
    <property type="project" value="TreeGrafter"/>
</dbReference>
<name>A0AA35L078_9SAUR</name>
<accession>A0AA35L078</accession>
<dbReference type="SUPFAM" id="SSF52047">
    <property type="entry name" value="RNI-like"/>
    <property type="match status" value="1"/>
</dbReference>
<dbReference type="CDD" id="cd22139">
    <property type="entry name" value="F-box_unchar"/>
    <property type="match status" value="1"/>
</dbReference>
<feature type="compositionally biased region" description="Polar residues" evidence="3">
    <location>
        <begin position="190"/>
        <end position="223"/>
    </location>
</feature>
<dbReference type="InterPro" id="IPR036047">
    <property type="entry name" value="F-box-like_dom_sf"/>
</dbReference>
<dbReference type="Gene3D" id="1.20.1280.50">
    <property type="match status" value="1"/>
</dbReference>
<evidence type="ECO:0000256" key="3">
    <source>
        <dbReference type="SAM" id="MobiDB-lite"/>
    </source>
</evidence>
<dbReference type="InterPro" id="IPR001810">
    <property type="entry name" value="F-box_dom"/>
</dbReference>
<dbReference type="SMART" id="SM00367">
    <property type="entry name" value="LRR_CC"/>
    <property type="match status" value="8"/>
</dbReference>
<sequence length="1364" mass="151486">MSSSGCCAQRAGKGSKQGPRASISSARRTRKKVQCLPREFGGGSPAPYAKAAGPPSRSGLELATARNRRGSNEESRLAPLKREALRGKPTSLFGGEAASPPALPTPPPAAGFHGDKSPAPEEHPALPRPLPLGEEIEHLSPKNLTFSRLKRLTFYGRTMSGPVGDANSPNSVKAKGIPLHSVAGASMGFQQPNKSLSRGNHSIQRLSSVSYPRTEQETSNTNEPPHRKCLSSTYISKLDNQLLEDASIPETQKLRMVASWAELFHDTSVVWDNLQEAGNSTLDYDTVVQNSSGEDAINKNADNLEMKLLHAHVLNPFIASENSSARAERCTPPVFLCCNTSPHPCKSSAQATKPEKEGRDIMLSTNISEECEAEDDMHSSAREASSLNAHNVCKLDDSCTITVDQHKNETFFWPPLSDSSDEEFADVKIDCLKLPESKEHTSPLNSDVEAENIKLINLSVLEGRHSFTKSSDICEKWNPGTEKLLEIKEYKCKDFMWTLKPKASSGTNDVGETTDRNIPFHLKVKKDALRDGSSDFQPLKKGIDQINAFKSEHMLGMVKTLERKNITEEQANSTSNGNHCNREERETEFKFLMKDPAMQIKSFCGNTLLNPSENSTSVCLNHSYKSTCLGSSSDCVLLDMLLQFTDSVEPKSNTVPIYVHGDIHENVSESVAKSVVGSKKNTEEFLVPRIKADGDEKLFWNDKSQFDFNHSDSVLAKYYFYLSYLSKSKRLQQEVDGNLLSCQQHFGISKEEKISALDYHKGGNMYEHKATEYTNNDVSYCEDKSSEVIKQQSLPEKQESKSSFSCNSPEHLSNLLLTKKKQLENGHILKGKKLLGAMKISTDVVGLKRCSERSTTVCASFTQRELKPRSQHTQRPAKTSERTRKGSYKSQSHPSSGCNPCKQTSMHSVSETTVPCKYQKKTSNNQNTRKSFLKNANAWTELRQEHETAVREYDEINTEWHSDSKLLPWLLLPDELWLCIFSLLTHKDITRVSQVCQRFYRLAGDESFWKEIHLTNCHCLNDERLISLGSRHPRCFTLDHCHDEAQRITEVGLKLFFQHCGESLKELNIKSCSGPGFRGDKVLLCASTFCHNLTTVDISWTGATDSGLIALVASSVRLQCLSTNGCRITDDAVTALIEKHGKSLKKLEIFGCHALTDKCLRSVAVKCPDLNVLNIGRIHKITEECLVKVISSMKKLTSVNLTGLNMVRDCVVHLIVKKCPKLESLVLNSCSQVTDISLLEISIGLPTIRFLDVSGCKEVTDIGVQALAGSCRKLSFLDLSSTATSKRGVCLLASFCFRTLECVKLSFCKNISLDAVVKLCKNCKRLKILHLYGCHFVPDLDSIKRINKNVEVLHDLAGTKLSSE</sequence>
<dbReference type="Pfam" id="PF13516">
    <property type="entry name" value="LRR_6"/>
    <property type="match status" value="1"/>
</dbReference>
<dbReference type="Pfam" id="PF12937">
    <property type="entry name" value="F-box-like"/>
    <property type="match status" value="1"/>
</dbReference>
<feature type="compositionally biased region" description="Polar residues" evidence="3">
    <location>
        <begin position="888"/>
        <end position="904"/>
    </location>
</feature>
<dbReference type="Gene3D" id="3.80.10.10">
    <property type="entry name" value="Ribonuclease Inhibitor"/>
    <property type="match status" value="2"/>
</dbReference>
<organism evidence="5 6">
    <name type="scientific">Podarcis lilfordi</name>
    <name type="common">Lilford's wall lizard</name>
    <dbReference type="NCBI Taxonomy" id="74358"/>
    <lineage>
        <taxon>Eukaryota</taxon>
        <taxon>Metazoa</taxon>
        <taxon>Chordata</taxon>
        <taxon>Craniata</taxon>
        <taxon>Vertebrata</taxon>
        <taxon>Euteleostomi</taxon>
        <taxon>Lepidosauria</taxon>
        <taxon>Squamata</taxon>
        <taxon>Bifurcata</taxon>
        <taxon>Unidentata</taxon>
        <taxon>Episquamata</taxon>
        <taxon>Laterata</taxon>
        <taxon>Lacertibaenia</taxon>
        <taxon>Lacertidae</taxon>
        <taxon>Podarcis</taxon>
    </lineage>
</organism>
<dbReference type="EMBL" id="OX395136">
    <property type="protein sequence ID" value="CAI5786916.1"/>
    <property type="molecule type" value="Genomic_DNA"/>
</dbReference>
<dbReference type="GO" id="GO:0031146">
    <property type="term" value="P:SCF-dependent proteasomal ubiquitin-dependent protein catabolic process"/>
    <property type="evidence" value="ECO:0007669"/>
    <property type="project" value="TreeGrafter"/>
</dbReference>
<dbReference type="PANTHER" id="PTHR13318">
    <property type="entry name" value="PARTNER OF PAIRED, ISOFORM B-RELATED"/>
    <property type="match status" value="1"/>
</dbReference>
<dbReference type="Proteomes" id="UP001178461">
    <property type="component" value="Chromosome 11"/>
</dbReference>
<evidence type="ECO:0000313" key="6">
    <source>
        <dbReference type="Proteomes" id="UP001178461"/>
    </source>
</evidence>
<keyword evidence="1" id="KW-0433">Leucine-rich repeat</keyword>
<keyword evidence="6" id="KW-1185">Reference proteome</keyword>
<dbReference type="SUPFAM" id="SSF81383">
    <property type="entry name" value="F-box domain"/>
    <property type="match status" value="1"/>
</dbReference>
<evidence type="ECO:0000259" key="4">
    <source>
        <dbReference type="PROSITE" id="PS50181"/>
    </source>
</evidence>
<feature type="region of interest" description="Disordered" evidence="3">
    <location>
        <begin position="190"/>
        <end position="228"/>
    </location>
</feature>
<feature type="compositionally biased region" description="Basic and acidic residues" evidence="3">
    <location>
        <begin position="113"/>
        <end position="125"/>
    </location>
</feature>